<dbReference type="HOGENOM" id="CLU_137897_0_0_9"/>
<dbReference type="eggNOG" id="COG0457">
    <property type="taxonomic scope" value="Bacteria"/>
</dbReference>
<name>U2LJD9_9FIRM</name>
<proteinExistence type="predicted"/>
<gene>
    <name evidence="1" type="ORF">RUMCAL_03385</name>
</gene>
<accession>U2LJD9</accession>
<organism evidence="1 2">
    <name type="scientific">Ruminococcus callidus ATCC 27760</name>
    <dbReference type="NCBI Taxonomy" id="411473"/>
    <lineage>
        <taxon>Bacteria</taxon>
        <taxon>Bacillati</taxon>
        <taxon>Bacillota</taxon>
        <taxon>Clostridia</taxon>
        <taxon>Eubacteriales</taxon>
        <taxon>Oscillospiraceae</taxon>
        <taxon>Ruminococcus</taxon>
    </lineage>
</organism>
<evidence type="ECO:0008006" key="3">
    <source>
        <dbReference type="Google" id="ProtNLM"/>
    </source>
</evidence>
<dbReference type="Proteomes" id="UP000016662">
    <property type="component" value="Unassembled WGS sequence"/>
</dbReference>
<evidence type="ECO:0000313" key="1">
    <source>
        <dbReference type="EMBL" id="ERJ87223.1"/>
    </source>
</evidence>
<dbReference type="AlphaFoldDB" id="U2LJD9"/>
<dbReference type="STRING" id="411473.RUMCAL_03385"/>
<protein>
    <recommendedName>
        <fullName evidence="3">Tox-MPTase3 domain-containing protein</fullName>
    </recommendedName>
</protein>
<dbReference type="EMBL" id="AWVF01000449">
    <property type="protein sequence ID" value="ERJ87223.1"/>
    <property type="molecule type" value="Genomic_DNA"/>
</dbReference>
<evidence type="ECO:0000313" key="2">
    <source>
        <dbReference type="Proteomes" id="UP000016662"/>
    </source>
</evidence>
<keyword evidence="2" id="KW-1185">Reference proteome</keyword>
<sequence length="160" mass="18908">MHIWTLENWKYNFTNIQSRRSGLRFRFTPDVNTEVRGACLKFGKWLRKEYFFPIRVPVYVKGKKYIKAMDGEMVYGTFFQPYNKTYEPYIRVATGSYTDNSITLGRDDALALILETIAHELTHYFQWINDIGLTKIGYERQASSYADYILDEYANVVDHP</sequence>
<reference evidence="1 2" key="1">
    <citation type="submission" date="2013-07" db="EMBL/GenBank/DDBJ databases">
        <authorList>
            <person name="Weinstock G."/>
            <person name="Sodergren E."/>
            <person name="Wylie T."/>
            <person name="Fulton L."/>
            <person name="Fulton R."/>
            <person name="Fronick C."/>
            <person name="O'Laughlin M."/>
            <person name="Godfrey J."/>
            <person name="Miner T."/>
            <person name="Herter B."/>
            <person name="Appelbaum E."/>
            <person name="Cordes M."/>
            <person name="Lek S."/>
            <person name="Wollam A."/>
            <person name="Pepin K.H."/>
            <person name="Palsikar V.B."/>
            <person name="Mitreva M."/>
            <person name="Wilson R.K."/>
        </authorList>
    </citation>
    <scope>NUCLEOTIDE SEQUENCE [LARGE SCALE GENOMIC DNA]</scope>
    <source>
        <strain evidence="1 2">ATCC 27760</strain>
    </source>
</reference>
<dbReference type="RefSeq" id="WP_021681695.1">
    <property type="nucleotide sequence ID" value="NZ_KI260362.1"/>
</dbReference>
<comment type="caution">
    <text evidence="1">The sequence shown here is derived from an EMBL/GenBank/DDBJ whole genome shotgun (WGS) entry which is preliminary data.</text>
</comment>